<proteinExistence type="predicted"/>
<dbReference type="EMBL" id="VCGU01000002">
    <property type="protein sequence ID" value="TRY79635.1"/>
    <property type="molecule type" value="Genomic_DNA"/>
</dbReference>
<protein>
    <recommendedName>
        <fullName evidence="3">Sushi domain-containing protein</fullName>
    </recommendedName>
</protein>
<reference evidence="1 2" key="1">
    <citation type="journal article" date="2018" name="Nat. Ecol. Evol.">
        <title>Genomic signatures of mitonuclear coevolution across populations of Tigriopus californicus.</title>
        <authorList>
            <person name="Barreto F.S."/>
            <person name="Watson E.T."/>
            <person name="Lima T.G."/>
            <person name="Willett C.S."/>
            <person name="Edmands S."/>
            <person name="Li W."/>
            <person name="Burton R.S."/>
        </authorList>
    </citation>
    <scope>NUCLEOTIDE SEQUENCE [LARGE SCALE GENOMIC DNA]</scope>
    <source>
        <strain evidence="1 2">San Diego</strain>
    </source>
</reference>
<gene>
    <name evidence="1" type="ORF">TCAL_12387</name>
</gene>
<evidence type="ECO:0000313" key="2">
    <source>
        <dbReference type="Proteomes" id="UP000318571"/>
    </source>
</evidence>
<evidence type="ECO:0000313" key="1">
    <source>
        <dbReference type="EMBL" id="TRY79635.1"/>
    </source>
</evidence>
<dbReference type="AlphaFoldDB" id="A0A553PPM5"/>
<dbReference type="Proteomes" id="UP000318571">
    <property type="component" value="Chromosome 6"/>
</dbReference>
<name>A0A553PPM5_TIGCA</name>
<feature type="non-terminal residue" evidence="1">
    <location>
        <position position="182"/>
    </location>
</feature>
<sequence>TCSKPYKQTHGGVVDFPLSGLKESDHVEFRCHPGYGIEPSRLSPFVRTSLQIFCLRNAEPGIGIRLGYFLQNGAQVPICSRGVCSKQEDCYPDEMCFQNICSVRACSNISPISNSHLTNPSKRFQISESTNIQCNQGHVIRWHGQCFKELGVTCFLPEHPKVPMWLPNSNPLSNSAQPSCQK</sequence>
<accession>A0A553PPM5</accession>
<keyword evidence="2" id="KW-1185">Reference proteome</keyword>
<evidence type="ECO:0008006" key="3">
    <source>
        <dbReference type="Google" id="ProtNLM"/>
    </source>
</evidence>
<organism evidence="1 2">
    <name type="scientific">Tigriopus californicus</name>
    <name type="common">Marine copepod</name>
    <dbReference type="NCBI Taxonomy" id="6832"/>
    <lineage>
        <taxon>Eukaryota</taxon>
        <taxon>Metazoa</taxon>
        <taxon>Ecdysozoa</taxon>
        <taxon>Arthropoda</taxon>
        <taxon>Crustacea</taxon>
        <taxon>Multicrustacea</taxon>
        <taxon>Hexanauplia</taxon>
        <taxon>Copepoda</taxon>
        <taxon>Harpacticoida</taxon>
        <taxon>Harpacticidae</taxon>
        <taxon>Tigriopus</taxon>
    </lineage>
</organism>
<comment type="caution">
    <text evidence="1">The sequence shown here is derived from an EMBL/GenBank/DDBJ whole genome shotgun (WGS) entry which is preliminary data.</text>
</comment>
<feature type="non-terminal residue" evidence="1">
    <location>
        <position position="1"/>
    </location>
</feature>